<feature type="transmembrane region" description="Helical" evidence="13">
    <location>
        <begin position="113"/>
        <end position="133"/>
    </location>
</feature>
<evidence type="ECO:0000256" key="7">
    <source>
        <dbReference type="ARBA" id="ARBA00022958"/>
    </source>
</evidence>
<proteinExistence type="inferred from homology"/>
<evidence type="ECO:0000313" key="14">
    <source>
        <dbReference type="EMBL" id="XBT83609.1"/>
    </source>
</evidence>
<evidence type="ECO:0000256" key="13">
    <source>
        <dbReference type="SAM" id="Phobius"/>
    </source>
</evidence>
<evidence type="ECO:0000256" key="10">
    <source>
        <dbReference type="ARBA" id="ARBA00023136"/>
    </source>
</evidence>
<keyword evidence="4" id="KW-0633">Potassium transport</keyword>
<keyword evidence="8 13" id="KW-1133">Transmembrane helix</keyword>
<dbReference type="AlphaFoldDB" id="A0AAU7R605"/>
<dbReference type="GO" id="GO:0015252">
    <property type="term" value="F:proton channel activity"/>
    <property type="evidence" value="ECO:0007669"/>
    <property type="project" value="InterPro"/>
</dbReference>
<evidence type="ECO:0000256" key="1">
    <source>
        <dbReference type="ARBA" id="ARBA00004141"/>
    </source>
</evidence>
<dbReference type="RefSeq" id="WP_349879886.1">
    <property type="nucleotide sequence ID" value="NZ_CP157974.1"/>
</dbReference>
<evidence type="ECO:0000256" key="6">
    <source>
        <dbReference type="ARBA" id="ARBA00022826"/>
    </source>
</evidence>
<dbReference type="PANTHER" id="PTHR31462">
    <property type="entry name" value="ENDOSOMAL/LYSOSOMAL POTASSIUM CHANNEL TMEM175"/>
    <property type="match status" value="1"/>
</dbReference>
<keyword evidence="7" id="KW-0630">Potassium</keyword>
<protein>
    <submittedName>
        <fullName evidence="14">TMEM175 family protein</fullName>
    </submittedName>
</protein>
<feature type="transmembrane region" description="Helical" evidence="13">
    <location>
        <begin position="212"/>
        <end position="232"/>
    </location>
</feature>
<reference evidence="14" key="1">
    <citation type="submission" date="2024-06" db="EMBL/GenBank/DDBJ databases">
        <title>Micromonospora sp. strain HUAS YX12 genome sequences.</title>
        <authorList>
            <person name="Mo P."/>
        </authorList>
    </citation>
    <scope>NUCLEOTIDE SEQUENCE</scope>
    <source>
        <strain evidence="14">HUAS YX12</strain>
    </source>
</reference>
<evidence type="ECO:0000256" key="11">
    <source>
        <dbReference type="ARBA" id="ARBA00023303"/>
    </source>
</evidence>
<evidence type="ECO:0000256" key="2">
    <source>
        <dbReference type="ARBA" id="ARBA00006920"/>
    </source>
</evidence>
<feature type="transmembrane region" description="Helical" evidence="13">
    <location>
        <begin position="145"/>
        <end position="166"/>
    </location>
</feature>
<evidence type="ECO:0000256" key="3">
    <source>
        <dbReference type="ARBA" id="ARBA00022448"/>
    </source>
</evidence>
<keyword evidence="11" id="KW-0407">Ion channel</keyword>
<keyword evidence="10 13" id="KW-0472">Membrane</keyword>
<evidence type="ECO:0000256" key="12">
    <source>
        <dbReference type="ARBA" id="ARBA00034430"/>
    </source>
</evidence>
<keyword evidence="6" id="KW-0631">Potassium channel</keyword>
<dbReference type="EMBL" id="CP157974">
    <property type="protein sequence ID" value="XBT83609.1"/>
    <property type="molecule type" value="Genomic_DNA"/>
</dbReference>
<feature type="transmembrane region" description="Helical" evidence="13">
    <location>
        <begin position="187"/>
        <end position="206"/>
    </location>
</feature>
<comment type="catalytic activity">
    <reaction evidence="12">
        <text>K(+)(in) = K(+)(out)</text>
        <dbReference type="Rhea" id="RHEA:29463"/>
        <dbReference type="ChEBI" id="CHEBI:29103"/>
    </reaction>
</comment>
<comment type="subcellular location">
    <subcellularLocation>
        <location evidence="1">Membrane</location>
        <topology evidence="1">Multi-pass membrane protein</topology>
    </subcellularLocation>
</comment>
<evidence type="ECO:0000256" key="9">
    <source>
        <dbReference type="ARBA" id="ARBA00023065"/>
    </source>
</evidence>
<dbReference type="Pfam" id="PF06736">
    <property type="entry name" value="TMEM175"/>
    <property type="match status" value="1"/>
</dbReference>
<organism evidence="14">
    <name type="scientific">Micromonospora sp. HUAS YX12</name>
    <dbReference type="NCBI Taxonomy" id="3156396"/>
    <lineage>
        <taxon>Bacteria</taxon>
        <taxon>Bacillati</taxon>
        <taxon>Actinomycetota</taxon>
        <taxon>Actinomycetes</taxon>
        <taxon>Micromonosporales</taxon>
        <taxon>Micromonosporaceae</taxon>
        <taxon>Micromonospora</taxon>
    </lineage>
</organism>
<dbReference type="GO" id="GO:0016020">
    <property type="term" value="C:membrane"/>
    <property type="evidence" value="ECO:0007669"/>
    <property type="project" value="UniProtKB-SubCell"/>
</dbReference>
<accession>A0AAU7R605</accession>
<feature type="transmembrane region" description="Helical" evidence="13">
    <location>
        <begin position="74"/>
        <end position="92"/>
    </location>
</feature>
<sequence length="247" mass="26900">MLFVRLIEAVIAGVGGLPPVVSRPTDDLGTRSDTSRAIAFSDAVLAIIITLLVVDLRVPEVPPGRLLSGLLEQWPGYAAYLASYAYVAVVWLNHKGAFNRIRESDRGLHWVNLFVLFTTALLPFPTAVVSDALQEHDQQDQRVAVAFYALIGALLCVSWLTFFHYLSRRKDLLREGVSEGHFPAERVRALVGVILYVAAGLIGYLVAPLAGLAIFVVLPVFYAVTSAGLNQAPLIRRIVRRPPGSGS</sequence>
<evidence type="ECO:0000256" key="8">
    <source>
        <dbReference type="ARBA" id="ARBA00022989"/>
    </source>
</evidence>
<dbReference type="InterPro" id="IPR010617">
    <property type="entry name" value="TMEM175-like"/>
</dbReference>
<keyword evidence="9" id="KW-0406">Ion transport</keyword>
<dbReference type="GO" id="GO:0005267">
    <property type="term" value="F:potassium channel activity"/>
    <property type="evidence" value="ECO:0007669"/>
    <property type="project" value="UniProtKB-KW"/>
</dbReference>
<keyword evidence="5 13" id="KW-0812">Transmembrane</keyword>
<keyword evidence="3" id="KW-0813">Transport</keyword>
<evidence type="ECO:0000256" key="5">
    <source>
        <dbReference type="ARBA" id="ARBA00022692"/>
    </source>
</evidence>
<gene>
    <name evidence="14" type="ORF">ABIH81_09145</name>
</gene>
<name>A0AAU7R605_9ACTN</name>
<comment type="similarity">
    <text evidence="2">Belongs to the TMEM175 family.</text>
</comment>
<evidence type="ECO:0000256" key="4">
    <source>
        <dbReference type="ARBA" id="ARBA00022538"/>
    </source>
</evidence>
<feature type="transmembrane region" description="Helical" evidence="13">
    <location>
        <begin position="37"/>
        <end position="54"/>
    </location>
</feature>
<dbReference type="PANTHER" id="PTHR31462:SF5">
    <property type="entry name" value="ENDOSOMAL_LYSOSOMAL PROTON CHANNEL TMEM175"/>
    <property type="match status" value="1"/>
</dbReference>